<name>A0AAD9IE02_PROWI</name>
<accession>A0AAD9IE02</accession>
<dbReference type="EMBL" id="JASFZW010000011">
    <property type="protein sequence ID" value="KAK2076268.1"/>
    <property type="molecule type" value="Genomic_DNA"/>
</dbReference>
<sequence>MGDGLDEAVKQAELSLVLNKFKEAEHLSKDVLRKTIYDPGHTKLEDRAAVVLIQSLYETRRFASVKGELSGFFGRLSAVPVNALLLFISLALDFSDARAEAQALTLELLQARSPQGPGGWTRRQYAALLHLYVFEMLLPEVREPSQAARWLEESSLPIPPALRASLGAELAAAYQRMQEAGGDSLQDLRKNSAARAVVPQRTASSLLGAGVLPALRTGRADAAAPGEAAGEHADPGAPWRAWPVSWRDASAALGSMAGPGETPPPADDAGAAAPPYDSAQVFVGGALLAILGYVVVHRRRQVASGAHSALRALGDVLRMGLQLSPSSVPH</sequence>
<proteinExistence type="predicted"/>
<gene>
    <name evidence="2" type="ORF">QBZ16_001200</name>
</gene>
<reference evidence="2" key="1">
    <citation type="submission" date="2021-01" db="EMBL/GenBank/DDBJ databases">
        <authorList>
            <person name="Eckstrom K.M.E."/>
        </authorList>
    </citation>
    <scope>NUCLEOTIDE SEQUENCE</scope>
    <source>
        <strain evidence="2">UVCC 0001</strain>
    </source>
</reference>
<dbReference type="PANTHER" id="PTHR36361">
    <property type="entry name" value="PROTEIN APEM9"/>
    <property type="match status" value="1"/>
</dbReference>
<evidence type="ECO:0000313" key="2">
    <source>
        <dbReference type="EMBL" id="KAK2076268.1"/>
    </source>
</evidence>
<dbReference type="Proteomes" id="UP001255856">
    <property type="component" value="Unassembled WGS sequence"/>
</dbReference>
<protein>
    <submittedName>
        <fullName evidence="2">Uncharacterized protein</fullName>
    </submittedName>
</protein>
<evidence type="ECO:0000256" key="1">
    <source>
        <dbReference type="SAM" id="MobiDB-lite"/>
    </source>
</evidence>
<dbReference type="PANTHER" id="PTHR36361:SF1">
    <property type="entry name" value="PROTEIN APEM9"/>
    <property type="match status" value="1"/>
</dbReference>
<evidence type="ECO:0000313" key="3">
    <source>
        <dbReference type="Proteomes" id="UP001255856"/>
    </source>
</evidence>
<dbReference type="GO" id="GO:0015919">
    <property type="term" value="P:peroxisomal membrane transport"/>
    <property type="evidence" value="ECO:0007669"/>
    <property type="project" value="InterPro"/>
</dbReference>
<dbReference type="AlphaFoldDB" id="A0AAD9IE02"/>
<feature type="region of interest" description="Disordered" evidence="1">
    <location>
        <begin position="253"/>
        <end position="272"/>
    </location>
</feature>
<dbReference type="InterPro" id="IPR034571">
    <property type="entry name" value="APEM9"/>
</dbReference>
<organism evidence="2 3">
    <name type="scientific">Prototheca wickerhamii</name>
    <dbReference type="NCBI Taxonomy" id="3111"/>
    <lineage>
        <taxon>Eukaryota</taxon>
        <taxon>Viridiplantae</taxon>
        <taxon>Chlorophyta</taxon>
        <taxon>core chlorophytes</taxon>
        <taxon>Trebouxiophyceae</taxon>
        <taxon>Chlorellales</taxon>
        <taxon>Chlorellaceae</taxon>
        <taxon>Prototheca</taxon>
    </lineage>
</organism>
<keyword evidence="3" id="KW-1185">Reference proteome</keyword>
<comment type="caution">
    <text evidence="2">The sequence shown here is derived from an EMBL/GenBank/DDBJ whole genome shotgun (WGS) entry which is preliminary data.</text>
</comment>